<sequence length="94" mass="10319">MESQKEWIEKLEREGFRDVRVVPLPPHDDDKEHTHELYQVDVVLSGELTISDGDGAKTYLPGDRLDVPAGTVHNAKGGPSGGEMIVGVKEVVKL</sequence>
<protein>
    <recommendedName>
        <fullName evidence="1">Cupin type-2 domain-containing protein</fullName>
    </recommendedName>
</protein>
<comment type="caution">
    <text evidence="2">The sequence shown here is derived from an EMBL/GenBank/DDBJ whole genome shotgun (WGS) entry which is preliminary data.</text>
</comment>
<dbReference type="Proteomes" id="UP000177588">
    <property type="component" value="Unassembled WGS sequence"/>
</dbReference>
<accession>A0A1G1WEJ6</accession>
<evidence type="ECO:0000259" key="1">
    <source>
        <dbReference type="Pfam" id="PF07883"/>
    </source>
</evidence>
<dbReference type="InterPro" id="IPR013096">
    <property type="entry name" value="Cupin_2"/>
</dbReference>
<dbReference type="AlphaFoldDB" id="A0A1G1WEJ6"/>
<feature type="domain" description="Cupin type-2" evidence="1">
    <location>
        <begin position="22"/>
        <end position="75"/>
    </location>
</feature>
<evidence type="ECO:0000313" key="2">
    <source>
        <dbReference type="EMBL" id="OGY26116.1"/>
    </source>
</evidence>
<dbReference type="InterPro" id="IPR011051">
    <property type="entry name" value="RmlC_Cupin_sf"/>
</dbReference>
<gene>
    <name evidence="2" type="ORF">A2Z24_01825</name>
</gene>
<dbReference type="Gene3D" id="2.60.120.10">
    <property type="entry name" value="Jelly Rolls"/>
    <property type="match status" value="1"/>
</dbReference>
<dbReference type="STRING" id="1802597.A2Z24_01825"/>
<dbReference type="InterPro" id="IPR014710">
    <property type="entry name" value="RmlC-like_jellyroll"/>
</dbReference>
<name>A0A1G1WEJ6_9BACT</name>
<evidence type="ECO:0000313" key="3">
    <source>
        <dbReference type="Proteomes" id="UP000177588"/>
    </source>
</evidence>
<reference evidence="2 3" key="1">
    <citation type="journal article" date="2016" name="Nat. Commun.">
        <title>Thousands of microbial genomes shed light on interconnected biogeochemical processes in an aquifer system.</title>
        <authorList>
            <person name="Anantharaman K."/>
            <person name="Brown C.T."/>
            <person name="Hug L.A."/>
            <person name="Sharon I."/>
            <person name="Castelle C.J."/>
            <person name="Probst A.J."/>
            <person name="Thomas B.C."/>
            <person name="Singh A."/>
            <person name="Wilkins M.J."/>
            <person name="Karaoz U."/>
            <person name="Brodie E.L."/>
            <person name="Williams K.H."/>
            <person name="Hubbard S.S."/>
            <person name="Banfield J.F."/>
        </authorList>
    </citation>
    <scope>NUCLEOTIDE SEQUENCE [LARGE SCALE GENOMIC DNA]</scope>
</reference>
<dbReference type="Pfam" id="PF07883">
    <property type="entry name" value="Cupin_2"/>
    <property type="match status" value="1"/>
</dbReference>
<dbReference type="EMBL" id="MHCT01000015">
    <property type="protein sequence ID" value="OGY26116.1"/>
    <property type="molecule type" value="Genomic_DNA"/>
</dbReference>
<dbReference type="SUPFAM" id="SSF51182">
    <property type="entry name" value="RmlC-like cupins"/>
    <property type="match status" value="1"/>
</dbReference>
<organism evidence="2 3">
    <name type="scientific">Candidatus Woykebacteria bacterium RBG_16_44_10</name>
    <dbReference type="NCBI Taxonomy" id="1802597"/>
    <lineage>
        <taxon>Bacteria</taxon>
        <taxon>Candidatus Woykeibacteriota</taxon>
    </lineage>
</organism>
<proteinExistence type="predicted"/>